<dbReference type="EMBL" id="SKBM01000061">
    <property type="protein sequence ID" value="TCZ51087.1"/>
    <property type="molecule type" value="Genomic_DNA"/>
</dbReference>
<dbReference type="PANTHER" id="PTHR43861:SF5">
    <property type="entry name" value="BLL5978 PROTEIN"/>
    <property type="match status" value="1"/>
</dbReference>
<dbReference type="Gene3D" id="3.40.50.720">
    <property type="entry name" value="NAD(P)-binding Rossmann-like Domain"/>
    <property type="match status" value="1"/>
</dbReference>
<dbReference type="RefSeq" id="WP_132297732.1">
    <property type="nucleotide sequence ID" value="NZ_SKBM01000061.1"/>
</dbReference>
<dbReference type="OrthoDB" id="9815644at2"/>
<dbReference type="Pfam" id="PF08421">
    <property type="entry name" value="Methyltransf_13"/>
    <property type="match status" value="1"/>
</dbReference>
<dbReference type="Gene3D" id="3.40.50.150">
    <property type="entry name" value="Vaccinia Virus protein VP39"/>
    <property type="match status" value="1"/>
</dbReference>
<comment type="caution">
    <text evidence="3">The sequence shown here is derived from an EMBL/GenBank/DDBJ whole genome shotgun (WGS) entry which is preliminary data.</text>
</comment>
<proteinExistence type="predicted"/>
<dbReference type="InterPro" id="IPR038576">
    <property type="entry name" value="Methyltransf_Zn-bd_dom_put_sf"/>
</dbReference>
<dbReference type="InterPro" id="IPR013630">
    <property type="entry name" value="Methyltransf_Zn-bd_dom_put"/>
</dbReference>
<dbReference type="InterPro" id="IPR029063">
    <property type="entry name" value="SAM-dependent_MTases_sf"/>
</dbReference>
<protein>
    <submittedName>
        <fullName evidence="3">Methyltransferase domain-containing protein</fullName>
    </submittedName>
</protein>
<dbReference type="AlphaFoldDB" id="A0A4R4D3J7"/>
<reference evidence="3 4" key="1">
    <citation type="submission" date="2019-03" db="EMBL/GenBank/DDBJ databases">
        <title>Paracraurococcus aquatilis NE82 genome sequence.</title>
        <authorList>
            <person name="Zhao Y."/>
            <person name="Du Z."/>
        </authorList>
    </citation>
    <scope>NUCLEOTIDE SEQUENCE [LARGE SCALE GENOMIC DNA]</scope>
    <source>
        <strain evidence="3 4">NE82</strain>
    </source>
</reference>
<dbReference type="GO" id="GO:0008168">
    <property type="term" value="F:methyltransferase activity"/>
    <property type="evidence" value="ECO:0007669"/>
    <property type="project" value="UniProtKB-KW"/>
</dbReference>
<evidence type="ECO:0000259" key="2">
    <source>
        <dbReference type="Pfam" id="PF08484"/>
    </source>
</evidence>
<evidence type="ECO:0000259" key="1">
    <source>
        <dbReference type="Pfam" id="PF08421"/>
    </source>
</evidence>
<dbReference type="GO" id="GO:0032259">
    <property type="term" value="P:methylation"/>
    <property type="evidence" value="ECO:0007669"/>
    <property type="project" value="UniProtKB-KW"/>
</dbReference>
<dbReference type="Pfam" id="PF08484">
    <property type="entry name" value="Methyltransf_14"/>
    <property type="match status" value="1"/>
</dbReference>
<dbReference type="Pfam" id="PF13489">
    <property type="entry name" value="Methyltransf_23"/>
    <property type="match status" value="1"/>
</dbReference>
<keyword evidence="4" id="KW-1185">Reference proteome</keyword>
<dbReference type="InterPro" id="IPR013691">
    <property type="entry name" value="MeTrfase_14"/>
</dbReference>
<evidence type="ECO:0000313" key="3">
    <source>
        <dbReference type="EMBL" id="TCZ51087.1"/>
    </source>
</evidence>
<organism evidence="3 4">
    <name type="scientific">Roseicella aquatilis</name>
    <dbReference type="NCBI Taxonomy" id="2527868"/>
    <lineage>
        <taxon>Bacteria</taxon>
        <taxon>Pseudomonadati</taxon>
        <taxon>Pseudomonadota</taxon>
        <taxon>Alphaproteobacteria</taxon>
        <taxon>Acetobacterales</taxon>
        <taxon>Roseomonadaceae</taxon>
        <taxon>Roseicella</taxon>
    </lineage>
</organism>
<feature type="domain" description="Methyltransferase putative zinc binding" evidence="1">
    <location>
        <begin position="10"/>
        <end position="71"/>
    </location>
</feature>
<dbReference type="Gene3D" id="6.10.250.3100">
    <property type="match status" value="1"/>
</dbReference>
<dbReference type="SUPFAM" id="SSF53335">
    <property type="entry name" value="S-adenosyl-L-methionine-dependent methyltransferases"/>
    <property type="match status" value="1"/>
</dbReference>
<name>A0A4R4D3J7_9PROT</name>
<keyword evidence="3" id="KW-0489">Methyltransferase</keyword>
<accession>A0A4R4D3J7</accession>
<dbReference type="PANTHER" id="PTHR43861">
    <property type="entry name" value="TRANS-ACONITATE 2-METHYLTRANSFERASE-RELATED"/>
    <property type="match status" value="1"/>
</dbReference>
<keyword evidence="3" id="KW-0808">Transferase</keyword>
<evidence type="ECO:0000313" key="4">
    <source>
        <dbReference type="Proteomes" id="UP000295023"/>
    </source>
</evidence>
<dbReference type="Gene3D" id="6.20.50.110">
    <property type="entry name" value="Methyltransferase, zinc-binding domain"/>
    <property type="match status" value="1"/>
</dbReference>
<sequence>MSGSRPVTACRACGGRLGPVFCDLGIQPVANSYVPPERAAAPEPAFPLRAVVCEACRLVQLDTVVDERGIFTDYAYLSSMSSTWLEHAARFCAAMTRRLGLGSDSFVVEVASNDGYLLRNFVAAGIPCLGVEPALNVAEIARAAGVPTEARFFGRAAARDILAARGGRAAELVVANNVLAHVPDLDDFIGGLALLAGASGTVSIEAPHLVAMVDGVQFDTIYHEHYAYWSLLAMEAALARQGLRVFDVERLSTHGGSLRVLASAAAWEPSAALRAVRAEEAERGLAGDAFYRGFGPRVQDVLDGLRAWLAEAVREGRRVCAYGAAAKGNTLLNAAGVGAAEILAVADRSAAKQGRLLPGSRIPVVSPEAMLALRPDDILILPWNIEAEIARQLAEAGYRGRLAVAVPRLAVRDAAA</sequence>
<gene>
    <name evidence="3" type="ORF">EXY23_27145</name>
</gene>
<feature type="domain" description="C-methyltransferase" evidence="2">
    <location>
        <begin position="253"/>
        <end position="407"/>
    </location>
</feature>
<dbReference type="Proteomes" id="UP000295023">
    <property type="component" value="Unassembled WGS sequence"/>
</dbReference>